<accession>M7SL78</accession>
<dbReference type="PANTHER" id="PTHR47829">
    <property type="entry name" value="HYDROLASE, PUTATIVE (AFU_ORTHOLOGUE AFUA_1G12880)-RELATED"/>
    <property type="match status" value="1"/>
</dbReference>
<reference evidence="4" key="1">
    <citation type="journal article" date="2013" name="Genome Announc.">
        <title>Draft genome sequence of the grapevine dieback fungus Eutypa lata UCR-EL1.</title>
        <authorList>
            <person name="Blanco-Ulate B."/>
            <person name="Rolshausen P.E."/>
            <person name="Cantu D."/>
        </authorList>
    </citation>
    <scope>NUCLEOTIDE SEQUENCE [LARGE SCALE GENOMIC DNA]</scope>
    <source>
        <strain evidence="4">UCR-EL1</strain>
    </source>
</reference>
<dbReference type="EMBL" id="KB706941">
    <property type="protein sequence ID" value="EMR65108.1"/>
    <property type="molecule type" value="Genomic_DNA"/>
</dbReference>
<dbReference type="OMA" id="MCVYRHP"/>
<feature type="region of interest" description="Disordered" evidence="1">
    <location>
        <begin position="121"/>
        <end position="148"/>
    </location>
</feature>
<feature type="compositionally biased region" description="Basic and acidic residues" evidence="1">
    <location>
        <begin position="410"/>
        <end position="432"/>
    </location>
</feature>
<sequence length="432" mass="47657">MAGPVRHPIDVAALERYLGEHVPEIEVPLDVKQFGFGQSNPTYQLTSRATGARYVLRKKPPGKLLSQSAHKVEREHRVIAALHGGATGVPVPRPYLLCEDDAVLGTPFYVMQFLDGRILEDPYMRSSPSPSPSPSPEGKQQQQQQQPIISAEERAALWRAAVETLARLHAVDRAKVGLASFGKGDGFYARQVATWRRICEAQARTVDVETGRAVGHVPHFEDLLGFFGDERKRAGRPRDDRVTLVHGDYKIDNLVFHQTEPRVVGILDWEMSTVGHPLSDLANLLHPFYGAGPGIVDDGEGSSSEESNSDSDSDNDIPGLPTPSTIVKWYGEAAGWAVPEPEMAWATAFSVFRLSAICQGIAARVATRQASSASARRHAEAMRPLAERAWEMVLLCKRKADEEEEEEEEEKKKTTKKEEEEGVPKDTAKAKL</sequence>
<dbReference type="CDD" id="cd05154">
    <property type="entry name" value="ACAD10_11_N-like"/>
    <property type="match status" value="1"/>
</dbReference>
<dbReference type="Proteomes" id="UP000012174">
    <property type="component" value="Unassembled WGS sequence"/>
</dbReference>
<dbReference type="STRING" id="1287681.M7SL78"/>
<proteinExistence type="predicted"/>
<dbReference type="InterPro" id="IPR011009">
    <property type="entry name" value="Kinase-like_dom_sf"/>
</dbReference>
<feature type="region of interest" description="Disordered" evidence="1">
    <location>
        <begin position="295"/>
        <end position="323"/>
    </location>
</feature>
<feature type="compositionally biased region" description="Low complexity" evidence="1">
    <location>
        <begin position="136"/>
        <end position="147"/>
    </location>
</feature>
<organism evidence="3 4">
    <name type="scientific">Eutypa lata (strain UCR-EL1)</name>
    <name type="common">Grapevine dieback disease fungus</name>
    <name type="synonym">Eutypa armeniacae</name>
    <dbReference type="NCBI Taxonomy" id="1287681"/>
    <lineage>
        <taxon>Eukaryota</taxon>
        <taxon>Fungi</taxon>
        <taxon>Dikarya</taxon>
        <taxon>Ascomycota</taxon>
        <taxon>Pezizomycotina</taxon>
        <taxon>Sordariomycetes</taxon>
        <taxon>Xylariomycetidae</taxon>
        <taxon>Xylariales</taxon>
        <taxon>Diatrypaceae</taxon>
        <taxon>Eutypa</taxon>
    </lineage>
</organism>
<feature type="region of interest" description="Disordered" evidence="1">
    <location>
        <begin position="400"/>
        <end position="432"/>
    </location>
</feature>
<dbReference type="eggNOG" id="ENOG502QQPX">
    <property type="taxonomic scope" value="Eukaryota"/>
</dbReference>
<dbReference type="HOGENOM" id="CLU_007526_0_2_1"/>
<protein>
    <submittedName>
        <fullName evidence="3">Putative acyl-dehydrogenase family member 11 protein</fullName>
    </submittedName>
</protein>
<dbReference type="SUPFAM" id="SSF56112">
    <property type="entry name" value="Protein kinase-like (PK-like)"/>
    <property type="match status" value="1"/>
</dbReference>
<dbReference type="InterPro" id="IPR041726">
    <property type="entry name" value="ACAD10_11_N"/>
</dbReference>
<dbReference type="OrthoDB" id="191037at2759"/>
<feature type="domain" description="Aminoglycoside phosphotransferase" evidence="2">
    <location>
        <begin position="30"/>
        <end position="293"/>
    </location>
</feature>
<dbReference type="Gene3D" id="3.90.1200.10">
    <property type="match status" value="1"/>
</dbReference>
<dbReference type="AlphaFoldDB" id="M7SL78"/>
<dbReference type="InterPro" id="IPR002575">
    <property type="entry name" value="Aminoglycoside_PTrfase"/>
</dbReference>
<evidence type="ECO:0000256" key="1">
    <source>
        <dbReference type="SAM" id="MobiDB-lite"/>
    </source>
</evidence>
<dbReference type="Gene3D" id="3.30.200.20">
    <property type="entry name" value="Phosphorylase Kinase, domain 1"/>
    <property type="match status" value="1"/>
</dbReference>
<evidence type="ECO:0000259" key="2">
    <source>
        <dbReference type="Pfam" id="PF01636"/>
    </source>
</evidence>
<dbReference type="Pfam" id="PF01636">
    <property type="entry name" value="APH"/>
    <property type="match status" value="1"/>
</dbReference>
<dbReference type="KEGG" id="ela:UCREL1_7921"/>
<keyword evidence="4" id="KW-1185">Reference proteome</keyword>
<dbReference type="InterPro" id="IPR052898">
    <property type="entry name" value="ACAD10-like"/>
</dbReference>
<evidence type="ECO:0000313" key="3">
    <source>
        <dbReference type="EMBL" id="EMR65108.1"/>
    </source>
</evidence>
<dbReference type="PANTHER" id="PTHR47829:SF3">
    <property type="entry name" value="AMINOGLYCOSIDE PHOSPHOTRANSFERASE DOMAIN-CONTAINING PROTEIN"/>
    <property type="match status" value="1"/>
</dbReference>
<name>M7SL78_EUTLA</name>
<evidence type="ECO:0000313" key="4">
    <source>
        <dbReference type="Proteomes" id="UP000012174"/>
    </source>
</evidence>
<gene>
    <name evidence="3" type="ORF">UCREL1_7921</name>
</gene>